<dbReference type="InterPro" id="IPR008972">
    <property type="entry name" value="Cupredoxin"/>
</dbReference>
<protein>
    <submittedName>
        <fullName evidence="3">Multicopper oxidase with three cupredoxin domains (Includes cell division protein FtsP and spore coat protein CotA)</fullName>
    </submittedName>
</protein>
<keyword evidence="3" id="KW-0167">Capsid protein</keyword>
<dbReference type="EMBL" id="FMYF01000004">
    <property type="protein sequence ID" value="SDB82765.1"/>
    <property type="molecule type" value="Genomic_DNA"/>
</dbReference>
<gene>
    <name evidence="3" type="ORF">GA0111570_10444</name>
</gene>
<proteinExistence type="inferred from homology"/>
<dbReference type="Gene3D" id="2.60.40.420">
    <property type="entry name" value="Cupredoxins - blue copper proteins"/>
    <property type="match status" value="3"/>
</dbReference>
<dbReference type="PANTHER" id="PTHR48267">
    <property type="entry name" value="CUPREDOXIN SUPERFAMILY PROTEIN"/>
    <property type="match status" value="1"/>
</dbReference>
<accession>A0A1G6GM18</accession>
<dbReference type="SUPFAM" id="SSF49503">
    <property type="entry name" value="Cupredoxins"/>
    <property type="match status" value="3"/>
</dbReference>
<dbReference type="CDD" id="cd13868">
    <property type="entry name" value="CuRO_2_CotA_like"/>
    <property type="match status" value="1"/>
</dbReference>
<dbReference type="AlphaFoldDB" id="A0A1G6GM18"/>
<dbReference type="Proteomes" id="UP000199086">
    <property type="component" value="Unassembled WGS sequence"/>
</dbReference>
<sequence>MLTRRAFLAYTGAGVLTLYVTSAAGVTEAVAAVPGGTLNPKKVKKYVTPLLVPPAMSRSSDGPVGVDYYEIALSQIDQQILPAGLPPTPVWGYGTEIGLTNAPSYSIEATTGRPVRIKWINKLVNENGTYLPHLLPVDPTLHWANPGGGPGGTDTRPDFTGRTFVPLEQFRDPEEQYTTYQGPVPMVVHLHGAVGVGDESDGYPEAWTLPDASDIPEGYATGGRWRDFFRTAAKDRLGLEWADGYAVVQYPNAQRPATLWFHDHTLGMTRVNVYAGPAGFFLLRDPRGDHGTITVRRSGAPAVLPGPAPQRGDPEGRTYYEIPLAIQDRSFNADGSLFYPDTRAFFDGTTGPYIPDGDISPVFNPEVFGNMIMVNGRTWPYHQVEQRRYRLRLLNGCDARTLIVDFSGIPEVDVWQIGNDGGLLPAPVHLTTATKNKALLAPAERADLIVDFTGVPVGSHQLRNVGPDAPYGSGRFKAADPSTTGRIMQFRVVPATTRDPSTPPADLVLPPVEPLPTATSTRKLSLTEQTSETADIPVTAMLGTVDDKGETHHLEWSAPVEVNPAATATEVWEIYNTTMDAHPIHVHEVTFEVVNRQPISVTEPTEEGHSPMVAVPSGTVPKPPQVWELGRKETVIAYPGEVTRIRLHFPDTGGQFVWHCHILEHEDNEMMLPLRIGLDDTYGPGSAEA</sequence>
<organism evidence="3 4">
    <name type="scientific">Raineyella antarctica</name>
    <dbReference type="NCBI Taxonomy" id="1577474"/>
    <lineage>
        <taxon>Bacteria</taxon>
        <taxon>Bacillati</taxon>
        <taxon>Actinomycetota</taxon>
        <taxon>Actinomycetes</taxon>
        <taxon>Propionibacteriales</taxon>
        <taxon>Propionibacteriaceae</taxon>
        <taxon>Raineyella</taxon>
    </lineage>
</organism>
<dbReference type="Pfam" id="PF07731">
    <property type="entry name" value="Cu-oxidase_2"/>
    <property type="match status" value="1"/>
</dbReference>
<dbReference type="RefSeq" id="WP_092609203.1">
    <property type="nucleotide sequence ID" value="NZ_FMYF01000004.1"/>
</dbReference>
<evidence type="ECO:0000256" key="1">
    <source>
        <dbReference type="ARBA" id="ARBA00010609"/>
    </source>
</evidence>
<comment type="similarity">
    <text evidence="1">Belongs to the multicopper oxidase family.</text>
</comment>
<dbReference type="GO" id="GO:0016491">
    <property type="term" value="F:oxidoreductase activity"/>
    <property type="evidence" value="ECO:0007669"/>
    <property type="project" value="InterPro"/>
</dbReference>
<dbReference type="GO" id="GO:0051301">
    <property type="term" value="P:cell division"/>
    <property type="evidence" value="ECO:0007669"/>
    <property type="project" value="UniProtKB-KW"/>
</dbReference>
<dbReference type="InterPro" id="IPR011706">
    <property type="entry name" value="Cu-oxidase_C"/>
</dbReference>
<dbReference type="PROSITE" id="PS51318">
    <property type="entry name" value="TAT"/>
    <property type="match status" value="1"/>
</dbReference>
<dbReference type="STRING" id="1577474.GA0111570_10444"/>
<dbReference type="PANTHER" id="PTHR48267:SF1">
    <property type="entry name" value="BILIRUBIN OXIDASE"/>
    <property type="match status" value="1"/>
</dbReference>
<keyword evidence="3" id="KW-0132">Cell division</keyword>
<feature type="domain" description="Plastocyanin-like" evidence="2">
    <location>
        <begin position="559"/>
        <end position="675"/>
    </location>
</feature>
<dbReference type="GO" id="GO:0005507">
    <property type="term" value="F:copper ion binding"/>
    <property type="evidence" value="ECO:0007669"/>
    <property type="project" value="InterPro"/>
</dbReference>
<keyword evidence="3" id="KW-0131">Cell cycle</keyword>
<dbReference type="InterPro" id="IPR006311">
    <property type="entry name" value="TAT_signal"/>
</dbReference>
<dbReference type="OrthoDB" id="345021at2"/>
<evidence type="ECO:0000313" key="4">
    <source>
        <dbReference type="Proteomes" id="UP000199086"/>
    </source>
</evidence>
<evidence type="ECO:0000259" key="2">
    <source>
        <dbReference type="Pfam" id="PF07731"/>
    </source>
</evidence>
<dbReference type="CDD" id="cd13891">
    <property type="entry name" value="CuRO_3_CotA_like"/>
    <property type="match status" value="1"/>
</dbReference>
<reference evidence="3 4" key="1">
    <citation type="submission" date="2016-06" db="EMBL/GenBank/DDBJ databases">
        <authorList>
            <person name="Olsen C.W."/>
            <person name="Carey S."/>
            <person name="Hinshaw L."/>
            <person name="Karasin A.I."/>
        </authorList>
    </citation>
    <scope>NUCLEOTIDE SEQUENCE [LARGE SCALE GENOMIC DNA]</scope>
    <source>
        <strain evidence="3 4">LZ-22</strain>
    </source>
</reference>
<dbReference type="InterPro" id="IPR045087">
    <property type="entry name" value="Cu-oxidase_fam"/>
</dbReference>
<keyword evidence="3" id="KW-0946">Virion</keyword>
<keyword evidence="4" id="KW-1185">Reference proteome</keyword>
<evidence type="ECO:0000313" key="3">
    <source>
        <dbReference type="EMBL" id="SDB82765.1"/>
    </source>
</evidence>
<name>A0A1G6GM18_9ACTN</name>
<dbReference type="CDD" id="cd13844">
    <property type="entry name" value="CuRO_1_BOD_CotA_like"/>
    <property type="match status" value="1"/>
</dbReference>